<proteinExistence type="predicted"/>
<dbReference type="CDD" id="cd20071">
    <property type="entry name" value="SET_SMYD"/>
    <property type="match status" value="1"/>
</dbReference>
<dbReference type="InterPro" id="IPR001214">
    <property type="entry name" value="SET_dom"/>
</dbReference>
<dbReference type="EMBL" id="PDLM01000007">
    <property type="protein sequence ID" value="RDW73356.1"/>
    <property type="molecule type" value="Genomic_DNA"/>
</dbReference>
<evidence type="ECO:0000313" key="4">
    <source>
        <dbReference type="Proteomes" id="UP000256645"/>
    </source>
</evidence>
<feature type="region of interest" description="Disordered" evidence="1">
    <location>
        <begin position="68"/>
        <end position="125"/>
    </location>
</feature>
<feature type="region of interest" description="Disordered" evidence="1">
    <location>
        <begin position="150"/>
        <end position="176"/>
    </location>
</feature>
<dbReference type="Proteomes" id="UP000256645">
    <property type="component" value="Unassembled WGS sequence"/>
</dbReference>
<feature type="compositionally biased region" description="Polar residues" evidence="1">
    <location>
        <begin position="110"/>
        <end position="125"/>
    </location>
</feature>
<dbReference type="OrthoDB" id="265717at2759"/>
<accession>A0A3D8RHC9</accession>
<evidence type="ECO:0000256" key="1">
    <source>
        <dbReference type="SAM" id="MobiDB-lite"/>
    </source>
</evidence>
<dbReference type="Pfam" id="PF00856">
    <property type="entry name" value="SET"/>
    <property type="match status" value="1"/>
</dbReference>
<comment type="caution">
    <text evidence="3">The sequence shown here is derived from an EMBL/GenBank/DDBJ whole genome shotgun (WGS) entry which is preliminary data.</text>
</comment>
<protein>
    <recommendedName>
        <fullName evidence="2">SET domain-containing protein</fullName>
    </recommendedName>
</protein>
<feature type="domain" description="SET" evidence="2">
    <location>
        <begin position="181"/>
        <end position="318"/>
    </location>
</feature>
<dbReference type="PANTHER" id="PTHR47332">
    <property type="entry name" value="SET DOMAIN-CONTAINING PROTEIN 5"/>
    <property type="match status" value="1"/>
</dbReference>
<dbReference type="SMART" id="SM00317">
    <property type="entry name" value="SET"/>
    <property type="match status" value="1"/>
</dbReference>
<dbReference type="PANTHER" id="PTHR47332:SF4">
    <property type="entry name" value="SET DOMAIN-CONTAINING PROTEIN 5"/>
    <property type="match status" value="1"/>
</dbReference>
<gene>
    <name evidence="3" type="ORF">BP6252_07263</name>
</gene>
<feature type="compositionally biased region" description="Low complexity" evidence="1">
    <location>
        <begin position="150"/>
        <end position="172"/>
    </location>
</feature>
<dbReference type="InterPro" id="IPR046341">
    <property type="entry name" value="SET_dom_sf"/>
</dbReference>
<organism evidence="3 4">
    <name type="scientific">Coleophoma cylindrospora</name>
    <dbReference type="NCBI Taxonomy" id="1849047"/>
    <lineage>
        <taxon>Eukaryota</taxon>
        <taxon>Fungi</taxon>
        <taxon>Dikarya</taxon>
        <taxon>Ascomycota</taxon>
        <taxon>Pezizomycotina</taxon>
        <taxon>Leotiomycetes</taxon>
        <taxon>Helotiales</taxon>
        <taxon>Dermateaceae</taxon>
        <taxon>Coleophoma</taxon>
    </lineage>
</organism>
<dbReference type="SUPFAM" id="SSF82199">
    <property type="entry name" value="SET domain"/>
    <property type="match status" value="1"/>
</dbReference>
<reference evidence="3 4" key="1">
    <citation type="journal article" date="2018" name="IMA Fungus">
        <title>IMA Genome-F 9: Draft genome sequence of Annulohypoxylon stygium, Aspergillus mulundensis, Berkeleyomyces basicola (syn. Thielaviopsis basicola), Ceratocystis smalleyi, two Cercospora beticola strains, Coleophoma cylindrospora, Fusarium fracticaudum, Phialophora cf. hyalina, and Morchella septimelata.</title>
        <authorList>
            <person name="Wingfield B.D."/>
            <person name="Bills G.F."/>
            <person name="Dong Y."/>
            <person name="Huang W."/>
            <person name="Nel W.J."/>
            <person name="Swalarsk-Parry B.S."/>
            <person name="Vaghefi N."/>
            <person name="Wilken P.M."/>
            <person name="An Z."/>
            <person name="de Beer Z.W."/>
            <person name="De Vos L."/>
            <person name="Chen L."/>
            <person name="Duong T.A."/>
            <person name="Gao Y."/>
            <person name="Hammerbacher A."/>
            <person name="Kikkert J.R."/>
            <person name="Li Y."/>
            <person name="Li H."/>
            <person name="Li K."/>
            <person name="Li Q."/>
            <person name="Liu X."/>
            <person name="Ma X."/>
            <person name="Naidoo K."/>
            <person name="Pethybridge S.J."/>
            <person name="Sun J."/>
            <person name="Steenkamp E.T."/>
            <person name="van der Nest M.A."/>
            <person name="van Wyk S."/>
            <person name="Wingfield M.J."/>
            <person name="Xiong C."/>
            <person name="Yue Q."/>
            <person name="Zhang X."/>
        </authorList>
    </citation>
    <scope>NUCLEOTIDE SEQUENCE [LARGE SCALE GENOMIC DNA]</scope>
    <source>
        <strain evidence="3 4">BP6252</strain>
    </source>
</reference>
<keyword evidence="4" id="KW-1185">Reference proteome</keyword>
<dbReference type="Gene3D" id="2.170.270.10">
    <property type="entry name" value="SET domain"/>
    <property type="match status" value="1"/>
</dbReference>
<evidence type="ECO:0000313" key="3">
    <source>
        <dbReference type="EMBL" id="RDW73356.1"/>
    </source>
</evidence>
<feature type="compositionally biased region" description="Polar residues" evidence="1">
    <location>
        <begin position="71"/>
        <end position="95"/>
    </location>
</feature>
<dbReference type="STRING" id="1849047.A0A3D8RHC9"/>
<dbReference type="PROSITE" id="PS50280">
    <property type="entry name" value="SET"/>
    <property type="match status" value="1"/>
</dbReference>
<dbReference type="AlphaFoldDB" id="A0A3D8RHC9"/>
<name>A0A3D8RHC9_9HELO</name>
<evidence type="ECO:0000259" key="2">
    <source>
        <dbReference type="PROSITE" id="PS50280"/>
    </source>
</evidence>
<sequence length="364" mass="40234">MAAFALSLHTNIAKLVTSNMLTNINQTMAASAYWQASLADDYLIWASQSVPWKWNPAKLNQKSNGAARFLNKTSPGTGESSTPLISQHTATTPRLSSEEKQLSGKVKPSLISTPPVTPEKQSSNGIISSFDTACQHPLSPIDRLSILTGSPPESIFIPESPPSTTTTHESSPSSPPLFITENFEARASPKGGYGAFALQKITAGTVILSEYPLINCPDDGNGYFYQVYDGLSTEDRKAFLELASWSKIDDDPVTAIWKTNRFRLDQTHSGLFLKASRFNHACLAQSSCYYRWDRASYQMHFTSMKDIAKGEEITVSYAISPDFLYEDYGFFCDCKACPTLSAGEKLRKKSEVESKLSSEVRRKW</sequence>
<dbReference type="InterPro" id="IPR053185">
    <property type="entry name" value="SET_domain_protein"/>
</dbReference>